<dbReference type="PANTHER" id="PTHR48449">
    <property type="entry name" value="DUF1985 DOMAIN-CONTAINING PROTEIN"/>
    <property type="match status" value="1"/>
</dbReference>
<protein>
    <recommendedName>
        <fullName evidence="5">Ubiquitin-like protease family profile domain-containing protein</fullName>
    </recommendedName>
</protein>
<dbReference type="InterPro" id="IPR038765">
    <property type="entry name" value="Papain-like_cys_pep_sf"/>
</dbReference>
<evidence type="ECO:0000256" key="4">
    <source>
        <dbReference type="SAM" id="MobiDB-lite"/>
    </source>
</evidence>
<dbReference type="Gene3D" id="3.40.395.10">
    <property type="entry name" value="Adenoviral Proteinase, Chain A"/>
    <property type="match status" value="1"/>
</dbReference>
<dbReference type="PROSITE" id="PS50600">
    <property type="entry name" value="ULP_PROTEASE"/>
    <property type="match status" value="1"/>
</dbReference>
<comment type="similarity">
    <text evidence="1">Belongs to the peptidase C48 family.</text>
</comment>
<keyword evidence="7" id="KW-1185">Reference proteome</keyword>
<dbReference type="GO" id="GO:0006508">
    <property type="term" value="P:proteolysis"/>
    <property type="evidence" value="ECO:0007669"/>
    <property type="project" value="UniProtKB-KW"/>
</dbReference>
<feature type="region of interest" description="Disordered" evidence="4">
    <location>
        <begin position="248"/>
        <end position="271"/>
    </location>
</feature>
<keyword evidence="3" id="KW-0378">Hydrolase</keyword>
<proteinExistence type="inferred from homology"/>
<feature type="domain" description="Ubiquitin-like protease family profile" evidence="5">
    <location>
        <begin position="478"/>
        <end position="674"/>
    </location>
</feature>
<gene>
    <name evidence="6" type="ORF">V5N11_034290</name>
</gene>
<evidence type="ECO:0000313" key="6">
    <source>
        <dbReference type="EMBL" id="KAL1223539.1"/>
    </source>
</evidence>
<feature type="compositionally biased region" description="Polar residues" evidence="4">
    <location>
        <begin position="364"/>
        <end position="387"/>
    </location>
</feature>
<feature type="region of interest" description="Disordered" evidence="4">
    <location>
        <begin position="417"/>
        <end position="436"/>
    </location>
</feature>
<comment type="caution">
    <text evidence="6">The sequence shown here is derived from an EMBL/GenBank/DDBJ whole genome shotgun (WGS) entry which is preliminary data.</text>
</comment>
<feature type="region of interest" description="Disordered" evidence="4">
    <location>
        <begin position="351"/>
        <end position="387"/>
    </location>
</feature>
<dbReference type="AlphaFoldDB" id="A0ABD1C2K0"/>
<name>A0ABD1C2K0_CARAN</name>
<sequence>MILAGIVMAQNKGTPLPREAIELVRNIQRFEKYPWGRTVFKILIDSIHEVKDDLCHPSYTMGGFVQVLQIWGYEAVPMIAKKVKAHAQGEIDGSSIMLKWNGSRARIDYFDLEQSTKKVDVNSFLVNEDHVSILAPQWKDEIQDPLVSNLIGSILCATKFEKNFWIGHGLKQGPSRDEMLIPKKRVKRRKMSSVVNEGEVTETEELVSRSYFDSCFQKLHKPISDGFDGLETKVERLDTKISELEKQVKTMQQSEPHGEKNQSLSISSTPVKVRKGSKTVKYDLQDELGENHVYSSDNMDSGSNKMHDEAKGDSVQTLLAIPSLEKKPDFVHSVLLTSSLDTKADFVQKFSGTPPLENKDDFVQSGSPTPSVENTADSVKSVSPTPSLEKNFKTRKLRMVNAKFKEFLGMLQGELEESRRENGLGPSPQSLSIRRNKKKTSIKSLSFYESFEPVVKAKVDALNELKALESNELELGFYKAKKQFWEILITERKWLHSGHIDACLTFLRRRSLKTPSPFLSERINFLDTYFHHLVSSGYKDFLKNKENYIWGYQLIDYYHGMFPGDVQTNRKFLVDVDNLYTVINLDNGHWVALAISLKRRKVEIYDSLISHTNDKVMEEKVAPYAQMIPHMIKKLSGNNRLTNTEYEIRRVKRIPQNFQTGDCGVYAIKYIECLALGADMKPGLSDRNIGHIRKKLASEVFDEALPK</sequence>
<evidence type="ECO:0000256" key="2">
    <source>
        <dbReference type="ARBA" id="ARBA00022670"/>
    </source>
</evidence>
<dbReference type="Proteomes" id="UP001558713">
    <property type="component" value="Unassembled WGS sequence"/>
</dbReference>
<evidence type="ECO:0000256" key="1">
    <source>
        <dbReference type="ARBA" id="ARBA00005234"/>
    </source>
</evidence>
<reference evidence="6 7" key="1">
    <citation type="submission" date="2024-04" db="EMBL/GenBank/DDBJ databases">
        <title>Genome assembly C_amara_ONT_v2.</title>
        <authorList>
            <person name="Yant L."/>
            <person name="Moore C."/>
            <person name="Slenker M."/>
        </authorList>
    </citation>
    <scope>NUCLEOTIDE SEQUENCE [LARGE SCALE GENOMIC DNA]</scope>
    <source>
        <tissue evidence="6">Leaf</tissue>
    </source>
</reference>
<dbReference type="SUPFAM" id="SSF54001">
    <property type="entry name" value="Cysteine proteinases"/>
    <property type="match status" value="1"/>
</dbReference>
<evidence type="ECO:0000313" key="7">
    <source>
        <dbReference type="Proteomes" id="UP001558713"/>
    </source>
</evidence>
<evidence type="ECO:0000259" key="5">
    <source>
        <dbReference type="PROSITE" id="PS50600"/>
    </source>
</evidence>
<organism evidence="6 7">
    <name type="scientific">Cardamine amara subsp. amara</name>
    <dbReference type="NCBI Taxonomy" id="228776"/>
    <lineage>
        <taxon>Eukaryota</taxon>
        <taxon>Viridiplantae</taxon>
        <taxon>Streptophyta</taxon>
        <taxon>Embryophyta</taxon>
        <taxon>Tracheophyta</taxon>
        <taxon>Spermatophyta</taxon>
        <taxon>Magnoliopsida</taxon>
        <taxon>eudicotyledons</taxon>
        <taxon>Gunneridae</taxon>
        <taxon>Pentapetalae</taxon>
        <taxon>rosids</taxon>
        <taxon>malvids</taxon>
        <taxon>Brassicales</taxon>
        <taxon>Brassicaceae</taxon>
        <taxon>Cardamineae</taxon>
        <taxon>Cardamine</taxon>
    </lineage>
</organism>
<dbReference type="GO" id="GO:0008233">
    <property type="term" value="F:peptidase activity"/>
    <property type="evidence" value="ECO:0007669"/>
    <property type="project" value="UniProtKB-KW"/>
</dbReference>
<accession>A0ABD1C2K0</accession>
<feature type="compositionally biased region" description="Polar residues" evidence="4">
    <location>
        <begin position="249"/>
        <end position="270"/>
    </location>
</feature>
<evidence type="ECO:0000256" key="3">
    <source>
        <dbReference type="ARBA" id="ARBA00022801"/>
    </source>
</evidence>
<dbReference type="PANTHER" id="PTHR48449:SF1">
    <property type="entry name" value="DUF1985 DOMAIN-CONTAINING PROTEIN"/>
    <property type="match status" value="1"/>
</dbReference>
<keyword evidence="2" id="KW-0645">Protease</keyword>
<dbReference type="Pfam" id="PF02902">
    <property type="entry name" value="Peptidase_C48"/>
    <property type="match status" value="1"/>
</dbReference>
<dbReference type="InterPro" id="IPR003653">
    <property type="entry name" value="Peptidase_C48_C"/>
</dbReference>
<dbReference type="EMBL" id="JBANAX010000071">
    <property type="protein sequence ID" value="KAL1223539.1"/>
    <property type="molecule type" value="Genomic_DNA"/>
</dbReference>